<dbReference type="Pfam" id="PF16927">
    <property type="entry name" value="HisKA_7TM"/>
    <property type="match status" value="1"/>
</dbReference>
<evidence type="ECO:0000313" key="4">
    <source>
        <dbReference type="Proteomes" id="UP000012118"/>
    </source>
</evidence>
<feature type="transmembrane region" description="Helical" evidence="1">
    <location>
        <begin position="194"/>
        <end position="214"/>
    </location>
</feature>
<gene>
    <name evidence="3" type="ORF">LEP1GSC108_0425</name>
</gene>
<feature type="transmembrane region" description="Helical" evidence="1">
    <location>
        <begin position="6"/>
        <end position="22"/>
    </location>
</feature>
<proteinExistence type="predicted"/>
<feature type="transmembrane region" description="Helical" evidence="1">
    <location>
        <begin position="93"/>
        <end position="114"/>
    </location>
</feature>
<evidence type="ECO:0000256" key="1">
    <source>
        <dbReference type="SAM" id="Phobius"/>
    </source>
</evidence>
<dbReference type="RefSeq" id="WP_004502520.1">
    <property type="nucleotide sequence ID" value="NZ_AHNU02000022.1"/>
</dbReference>
<dbReference type="NCBIfam" id="NF047679">
    <property type="entry name" value="LIC10906_fam"/>
    <property type="match status" value="1"/>
</dbReference>
<feature type="domain" description="Histidine kinase N-terminal 7TM region" evidence="2">
    <location>
        <begin position="4"/>
        <end position="216"/>
    </location>
</feature>
<feature type="transmembrane region" description="Helical" evidence="1">
    <location>
        <begin position="58"/>
        <end position="81"/>
    </location>
</feature>
<keyword evidence="1" id="KW-0812">Transmembrane</keyword>
<comment type="caution">
    <text evidence="3">The sequence shown here is derived from an EMBL/GenBank/DDBJ whole genome shotgun (WGS) entry which is preliminary data.</text>
</comment>
<sequence>MITYVAGFFILYLGIYVFRIPPRARVQKYFLGLCLMLSGWMIGFGMRMQVPIAIREIFANWILFPIPFISLFLDLVVCLIIGKKFKLNLYRTILIYILLPTFSFISLFGGYAKIDNMSDYSFSPLFSYHLLMMFGFLSVIKSSLELGNAMIKKRGDKRIRSFLMLSGILIALLTILVFNYVLPLRSIFLGSYSAFGLLIFAILWSVAILHYDAFEIRELVMEGSPLPFLSRIFSFGVLGLYRIIDNHGYQLKLIASKANVTLNIVDAHYDFTIRHPSIDKAKRAEIVASIFSRRIR</sequence>
<keyword evidence="1" id="KW-1133">Transmembrane helix</keyword>
<name>M6QHQ1_9LEPT</name>
<protein>
    <submittedName>
        <fullName evidence="3">Putative membrane protein</fullName>
    </submittedName>
</protein>
<accession>M6QHQ1</accession>
<dbReference type="EMBL" id="AHNU02000022">
    <property type="protein sequence ID" value="EMN92008.1"/>
    <property type="molecule type" value="Genomic_DNA"/>
</dbReference>
<evidence type="ECO:0000313" key="3">
    <source>
        <dbReference type="EMBL" id="EMN92008.1"/>
    </source>
</evidence>
<evidence type="ECO:0000259" key="2">
    <source>
        <dbReference type="Pfam" id="PF16927"/>
    </source>
</evidence>
<keyword evidence="1" id="KW-0472">Membrane</keyword>
<dbReference type="InterPro" id="IPR031621">
    <property type="entry name" value="HisKA_7TM"/>
</dbReference>
<keyword evidence="4" id="KW-1185">Reference proteome</keyword>
<feature type="transmembrane region" description="Helical" evidence="1">
    <location>
        <begin position="29"/>
        <end position="46"/>
    </location>
</feature>
<organism evidence="3 4">
    <name type="scientific">Leptospira weilii str. UI 13098</name>
    <dbReference type="NCBI Taxonomy" id="1088542"/>
    <lineage>
        <taxon>Bacteria</taxon>
        <taxon>Pseudomonadati</taxon>
        <taxon>Spirochaetota</taxon>
        <taxon>Spirochaetia</taxon>
        <taxon>Leptospirales</taxon>
        <taxon>Leptospiraceae</taxon>
        <taxon>Leptospira</taxon>
    </lineage>
</organism>
<reference evidence="3 4" key="1">
    <citation type="submission" date="2013-01" db="EMBL/GenBank/DDBJ databases">
        <authorList>
            <person name="Harkins D.M."/>
            <person name="Durkin A.S."/>
            <person name="Brinkac L.M."/>
            <person name="Haft D.H."/>
            <person name="Selengut J.D."/>
            <person name="Sanka R."/>
            <person name="DePew J."/>
            <person name="Purushe J."/>
            <person name="Chanthongthip A."/>
            <person name="Lattana O."/>
            <person name="Phetsouvanh R."/>
            <person name="Newton P.N."/>
            <person name="Vinetz J.M."/>
            <person name="Sutton G.G."/>
            <person name="Nierman W.C."/>
            <person name="Fouts D.E."/>
        </authorList>
    </citation>
    <scope>NUCLEOTIDE SEQUENCE [LARGE SCALE GENOMIC DNA]</scope>
    <source>
        <strain evidence="3 4">UI 13098</strain>
    </source>
</reference>
<dbReference type="Proteomes" id="UP000012118">
    <property type="component" value="Unassembled WGS sequence"/>
</dbReference>
<feature type="transmembrane region" description="Helical" evidence="1">
    <location>
        <begin position="120"/>
        <end position="140"/>
    </location>
</feature>
<feature type="transmembrane region" description="Helical" evidence="1">
    <location>
        <begin position="161"/>
        <end position="182"/>
    </location>
</feature>
<dbReference type="AlphaFoldDB" id="M6QHQ1"/>